<keyword evidence="3" id="KW-0378">Hydrolase</keyword>
<feature type="transmembrane region" description="Helical" evidence="1">
    <location>
        <begin position="273"/>
        <end position="290"/>
    </location>
</feature>
<dbReference type="Pfam" id="PF02517">
    <property type="entry name" value="Rce1-like"/>
    <property type="match status" value="1"/>
</dbReference>
<feature type="transmembrane region" description="Helical" evidence="1">
    <location>
        <begin position="95"/>
        <end position="119"/>
    </location>
</feature>
<dbReference type="Proteomes" id="UP000480122">
    <property type="component" value="Unassembled WGS sequence"/>
</dbReference>
<feature type="transmembrane region" description="Helical" evidence="1">
    <location>
        <begin position="131"/>
        <end position="151"/>
    </location>
</feature>
<sequence>MSIRSLAFVQDAAAGNRVTRWWLAYILVLVAGIFGVQAISVAALDRQWPVEEGSAAAQLQEAAAFAALLGAIFLWVWLFERRRPKTLGLRRPGRGILVLLIGIIGGILLQSIPIGFLLLTGNLEPVDGPSGGASGGGAIPLLLLIVVFVTVQAGTEEVATRGFLLQNSAYQLPGWLAVLLPALLFTVVHFAFDPLPFATIFLWALFASFVVLRLGSLWLVIGIHTGWNFAMGNLYGISVSGLPAHSNSLTYLAPTPGAPDWLTGGEFGTEAGVPAVIVLALSTLIAFLAFRGALKQRGRGEGQAETAPARSH</sequence>
<feature type="transmembrane region" description="Helical" evidence="1">
    <location>
        <begin position="62"/>
        <end position="79"/>
    </location>
</feature>
<dbReference type="AlphaFoldDB" id="A0A7C9HUU6"/>
<dbReference type="InterPro" id="IPR003675">
    <property type="entry name" value="Rce1/LyrA-like_dom"/>
</dbReference>
<dbReference type="PANTHER" id="PTHR39430:SF1">
    <property type="entry name" value="PROTEASE"/>
    <property type="match status" value="1"/>
</dbReference>
<dbReference type="PANTHER" id="PTHR39430">
    <property type="entry name" value="MEMBRANE-ASSOCIATED PROTEASE-RELATED"/>
    <property type="match status" value="1"/>
</dbReference>
<accession>A0A7C9HUU6</accession>
<keyword evidence="3" id="KW-0645">Protease</keyword>
<keyword evidence="1" id="KW-1133">Transmembrane helix</keyword>
<comment type="caution">
    <text evidence="3">The sequence shown here is derived from an EMBL/GenBank/DDBJ whole genome shotgun (WGS) entry which is preliminary data.</text>
</comment>
<dbReference type="GO" id="GO:0008237">
    <property type="term" value="F:metallopeptidase activity"/>
    <property type="evidence" value="ECO:0007669"/>
    <property type="project" value="UniProtKB-KW"/>
</dbReference>
<feature type="domain" description="CAAX prenyl protease 2/Lysostaphin resistance protein A-like" evidence="2">
    <location>
        <begin position="141"/>
        <end position="229"/>
    </location>
</feature>
<dbReference type="OrthoDB" id="193898at2"/>
<organism evidence="3 4">
    <name type="scientific">Agromyces luteolus</name>
    <dbReference type="NCBI Taxonomy" id="88373"/>
    <lineage>
        <taxon>Bacteria</taxon>
        <taxon>Bacillati</taxon>
        <taxon>Actinomycetota</taxon>
        <taxon>Actinomycetes</taxon>
        <taxon>Micrococcales</taxon>
        <taxon>Microbacteriaceae</taxon>
        <taxon>Agromyces</taxon>
    </lineage>
</organism>
<feature type="transmembrane region" description="Helical" evidence="1">
    <location>
        <begin position="198"/>
        <end position="221"/>
    </location>
</feature>
<evidence type="ECO:0000259" key="2">
    <source>
        <dbReference type="Pfam" id="PF02517"/>
    </source>
</evidence>
<keyword evidence="1" id="KW-0472">Membrane</keyword>
<proteinExistence type="predicted"/>
<evidence type="ECO:0000256" key="1">
    <source>
        <dbReference type="SAM" id="Phobius"/>
    </source>
</evidence>
<dbReference type="EMBL" id="WODA01000022">
    <property type="protein sequence ID" value="MUN07725.1"/>
    <property type="molecule type" value="Genomic_DNA"/>
</dbReference>
<feature type="transmembrane region" description="Helical" evidence="1">
    <location>
        <begin position="172"/>
        <end position="192"/>
    </location>
</feature>
<feature type="transmembrane region" description="Helical" evidence="1">
    <location>
        <begin position="21"/>
        <end position="42"/>
    </location>
</feature>
<keyword evidence="1" id="KW-0812">Transmembrane</keyword>
<keyword evidence="3" id="KW-0482">Metalloprotease</keyword>
<name>A0A7C9HUU6_9MICO</name>
<evidence type="ECO:0000313" key="4">
    <source>
        <dbReference type="Proteomes" id="UP000480122"/>
    </source>
</evidence>
<evidence type="ECO:0000313" key="3">
    <source>
        <dbReference type="EMBL" id="MUN07725.1"/>
    </source>
</evidence>
<dbReference type="GO" id="GO:0080120">
    <property type="term" value="P:CAAX-box protein maturation"/>
    <property type="evidence" value="ECO:0007669"/>
    <property type="project" value="UniProtKB-ARBA"/>
</dbReference>
<feature type="transmembrane region" description="Helical" evidence="1">
    <location>
        <begin position="233"/>
        <end position="253"/>
    </location>
</feature>
<keyword evidence="4" id="KW-1185">Reference proteome</keyword>
<dbReference type="RefSeq" id="WP_155842578.1">
    <property type="nucleotide sequence ID" value="NZ_BAAAIA010000005.1"/>
</dbReference>
<dbReference type="GO" id="GO:0004175">
    <property type="term" value="F:endopeptidase activity"/>
    <property type="evidence" value="ECO:0007669"/>
    <property type="project" value="UniProtKB-ARBA"/>
</dbReference>
<protein>
    <submittedName>
        <fullName evidence="3">CPBP family intramembrane metalloprotease</fullName>
    </submittedName>
</protein>
<dbReference type="GO" id="GO:0006508">
    <property type="term" value="P:proteolysis"/>
    <property type="evidence" value="ECO:0007669"/>
    <property type="project" value="UniProtKB-KW"/>
</dbReference>
<reference evidence="3 4" key="1">
    <citation type="submission" date="2019-11" db="EMBL/GenBank/DDBJ databases">
        <title>Agromyces kandeliae sp. nov., isolated from mangrove soil.</title>
        <authorList>
            <person name="Wang R."/>
        </authorList>
    </citation>
    <scope>NUCLEOTIDE SEQUENCE [LARGE SCALE GENOMIC DNA]</scope>
    <source>
        <strain evidence="3 4">JCM 11431</strain>
    </source>
</reference>
<gene>
    <name evidence="3" type="ORF">GLX25_11435</name>
</gene>